<proteinExistence type="predicted"/>
<dbReference type="EMBL" id="CP036262">
    <property type="protein sequence ID" value="QDS92652.1"/>
    <property type="molecule type" value="Genomic_DNA"/>
</dbReference>
<evidence type="ECO:0000313" key="2">
    <source>
        <dbReference type="Proteomes" id="UP000320672"/>
    </source>
</evidence>
<dbReference type="Proteomes" id="UP000320672">
    <property type="component" value="Chromosome"/>
</dbReference>
<sequence>MANGNGASPMATRMGGRRFFFSTSVIMGFIELTGKTLLDIVNEGEIDLGELHAAGVRGDSILRVNQYGEIELRAKADWRLVGGLIGNFENRLRTMTGLEWAV</sequence>
<accession>A0A517MCN7</accession>
<reference evidence="1 2" key="1">
    <citation type="submission" date="2019-02" db="EMBL/GenBank/DDBJ databases">
        <title>Deep-cultivation of Planctomycetes and their phenomic and genomic characterization uncovers novel biology.</title>
        <authorList>
            <person name="Wiegand S."/>
            <person name="Jogler M."/>
            <person name="Boedeker C."/>
            <person name="Pinto D."/>
            <person name="Vollmers J."/>
            <person name="Rivas-Marin E."/>
            <person name="Kohn T."/>
            <person name="Peeters S.H."/>
            <person name="Heuer A."/>
            <person name="Rast P."/>
            <person name="Oberbeckmann S."/>
            <person name="Bunk B."/>
            <person name="Jeske O."/>
            <person name="Meyerdierks A."/>
            <person name="Storesund J.E."/>
            <person name="Kallscheuer N."/>
            <person name="Luecker S."/>
            <person name="Lage O.M."/>
            <person name="Pohl T."/>
            <person name="Merkel B.J."/>
            <person name="Hornburger P."/>
            <person name="Mueller R.-W."/>
            <person name="Bruemmer F."/>
            <person name="Labrenz M."/>
            <person name="Spormann A.M."/>
            <person name="Op den Camp H."/>
            <person name="Overmann J."/>
            <person name="Amann R."/>
            <person name="Jetten M.S.M."/>
            <person name="Mascher T."/>
            <person name="Medema M.H."/>
            <person name="Devos D.P."/>
            <person name="Kaster A.-K."/>
            <person name="Ovreas L."/>
            <person name="Rohde M."/>
            <person name="Galperin M.Y."/>
            <person name="Jogler C."/>
        </authorList>
    </citation>
    <scope>NUCLEOTIDE SEQUENCE [LARGE SCALE GENOMIC DNA]</scope>
    <source>
        <strain evidence="1 2">FF011L</strain>
    </source>
</reference>
<keyword evidence="2" id="KW-1185">Reference proteome</keyword>
<evidence type="ECO:0000313" key="1">
    <source>
        <dbReference type="EMBL" id="QDS92652.1"/>
    </source>
</evidence>
<protein>
    <submittedName>
        <fullName evidence="1">Uncharacterized protein</fullName>
    </submittedName>
</protein>
<name>A0A517MCN7_9BACT</name>
<dbReference type="AlphaFoldDB" id="A0A517MCN7"/>
<gene>
    <name evidence="1" type="ORF">FF011L_13990</name>
</gene>
<organism evidence="1 2">
    <name type="scientific">Roseimaritima multifibrata</name>
    <dbReference type="NCBI Taxonomy" id="1930274"/>
    <lineage>
        <taxon>Bacteria</taxon>
        <taxon>Pseudomonadati</taxon>
        <taxon>Planctomycetota</taxon>
        <taxon>Planctomycetia</taxon>
        <taxon>Pirellulales</taxon>
        <taxon>Pirellulaceae</taxon>
        <taxon>Roseimaritima</taxon>
    </lineage>
</organism>
<dbReference type="KEGG" id="rml:FF011L_13990"/>